<dbReference type="RefSeq" id="WP_121370445.1">
    <property type="nucleotide sequence ID" value="NZ_RBKS01000001.1"/>
</dbReference>
<keyword evidence="7" id="KW-1185">Reference proteome</keyword>
<sequence length="187" mass="20248">MTVIDLDVFRAPRPRRADGARNFDAILRAARDAIREEGSDVALETVAERAGVGIATLYRNFPTREVLINHLYVDEIEAIAQDAVAVAGLDPRAALTEWTLRFAEHIGAKQQLASAIDEDGPVYEACVRVIVATSGPVIARARAAGALRPDVTDDDVTRGVYGIATMPADGAEQRQRILEVFLRGLQA</sequence>
<keyword evidence="2 4" id="KW-0238">DNA-binding</keyword>
<dbReference type="PANTHER" id="PTHR30055">
    <property type="entry name" value="HTH-TYPE TRANSCRIPTIONAL REGULATOR RUTR"/>
    <property type="match status" value="1"/>
</dbReference>
<dbReference type="InterPro" id="IPR001647">
    <property type="entry name" value="HTH_TetR"/>
</dbReference>
<organism evidence="6 7">
    <name type="scientific">Frondihabitans australicus</name>
    <dbReference type="NCBI Taxonomy" id="386892"/>
    <lineage>
        <taxon>Bacteria</taxon>
        <taxon>Bacillati</taxon>
        <taxon>Actinomycetota</taxon>
        <taxon>Actinomycetes</taxon>
        <taxon>Micrococcales</taxon>
        <taxon>Microbacteriaceae</taxon>
        <taxon>Frondihabitans</taxon>
    </lineage>
</organism>
<accession>A0A495II64</accession>
<proteinExistence type="predicted"/>
<keyword evidence="1" id="KW-0805">Transcription regulation</keyword>
<keyword evidence="3" id="KW-0804">Transcription</keyword>
<evidence type="ECO:0000259" key="5">
    <source>
        <dbReference type="PROSITE" id="PS50977"/>
    </source>
</evidence>
<dbReference type="InterPro" id="IPR049445">
    <property type="entry name" value="TetR_SbtR-like_C"/>
</dbReference>
<evidence type="ECO:0000313" key="6">
    <source>
        <dbReference type="EMBL" id="RKR75677.1"/>
    </source>
</evidence>
<dbReference type="Pfam" id="PF00440">
    <property type="entry name" value="TetR_N"/>
    <property type="match status" value="1"/>
</dbReference>
<protein>
    <submittedName>
        <fullName evidence="6">TetR family transcriptional regulator</fullName>
    </submittedName>
</protein>
<dbReference type="OrthoDB" id="3192968at2"/>
<gene>
    <name evidence="6" type="ORF">C8E83_2825</name>
</gene>
<dbReference type="Proteomes" id="UP000280008">
    <property type="component" value="Unassembled WGS sequence"/>
</dbReference>
<dbReference type="PRINTS" id="PR00455">
    <property type="entry name" value="HTHTETR"/>
</dbReference>
<comment type="caution">
    <text evidence="6">The sequence shown here is derived from an EMBL/GenBank/DDBJ whole genome shotgun (WGS) entry which is preliminary data.</text>
</comment>
<dbReference type="InterPro" id="IPR050109">
    <property type="entry name" value="HTH-type_TetR-like_transc_reg"/>
</dbReference>
<dbReference type="AlphaFoldDB" id="A0A495II64"/>
<dbReference type="SUPFAM" id="SSF46689">
    <property type="entry name" value="Homeodomain-like"/>
    <property type="match status" value="1"/>
</dbReference>
<dbReference type="Gene3D" id="1.10.357.10">
    <property type="entry name" value="Tetracycline Repressor, domain 2"/>
    <property type="match status" value="1"/>
</dbReference>
<dbReference type="GO" id="GO:0003700">
    <property type="term" value="F:DNA-binding transcription factor activity"/>
    <property type="evidence" value="ECO:0007669"/>
    <property type="project" value="TreeGrafter"/>
</dbReference>
<dbReference type="SUPFAM" id="SSF48498">
    <property type="entry name" value="Tetracyclin repressor-like, C-terminal domain"/>
    <property type="match status" value="1"/>
</dbReference>
<evidence type="ECO:0000256" key="3">
    <source>
        <dbReference type="ARBA" id="ARBA00023163"/>
    </source>
</evidence>
<dbReference type="InterPro" id="IPR009057">
    <property type="entry name" value="Homeodomain-like_sf"/>
</dbReference>
<evidence type="ECO:0000256" key="4">
    <source>
        <dbReference type="PROSITE-ProRule" id="PRU00335"/>
    </source>
</evidence>
<feature type="DNA-binding region" description="H-T-H motif" evidence="4">
    <location>
        <begin position="42"/>
        <end position="61"/>
    </location>
</feature>
<evidence type="ECO:0000313" key="7">
    <source>
        <dbReference type="Proteomes" id="UP000280008"/>
    </source>
</evidence>
<dbReference type="InterPro" id="IPR036271">
    <property type="entry name" value="Tet_transcr_reg_TetR-rel_C_sf"/>
</dbReference>
<evidence type="ECO:0000256" key="2">
    <source>
        <dbReference type="ARBA" id="ARBA00023125"/>
    </source>
</evidence>
<dbReference type="GO" id="GO:0000976">
    <property type="term" value="F:transcription cis-regulatory region binding"/>
    <property type="evidence" value="ECO:0007669"/>
    <property type="project" value="TreeGrafter"/>
</dbReference>
<feature type="domain" description="HTH tetR-type" evidence="5">
    <location>
        <begin position="20"/>
        <end position="79"/>
    </location>
</feature>
<reference evidence="6 7" key="1">
    <citation type="submission" date="2018-10" db="EMBL/GenBank/DDBJ databases">
        <title>Sequencing the genomes of 1000 actinobacteria strains.</title>
        <authorList>
            <person name="Klenk H.-P."/>
        </authorList>
    </citation>
    <scope>NUCLEOTIDE SEQUENCE [LARGE SCALE GENOMIC DNA]</scope>
    <source>
        <strain evidence="6 7">DSM 17894</strain>
    </source>
</reference>
<dbReference type="PROSITE" id="PS50977">
    <property type="entry name" value="HTH_TETR_2"/>
    <property type="match status" value="1"/>
</dbReference>
<evidence type="ECO:0000256" key="1">
    <source>
        <dbReference type="ARBA" id="ARBA00023015"/>
    </source>
</evidence>
<name>A0A495II64_9MICO</name>
<dbReference type="EMBL" id="RBKS01000001">
    <property type="protein sequence ID" value="RKR75677.1"/>
    <property type="molecule type" value="Genomic_DNA"/>
</dbReference>
<dbReference type="PANTHER" id="PTHR30055:SF234">
    <property type="entry name" value="HTH-TYPE TRANSCRIPTIONAL REGULATOR BETI"/>
    <property type="match status" value="1"/>
</dbReference>
<dbReference type="Pfam" id="PF21597">
    <property type="entry name" value="TetR_C_43"/>
    <property type="match status" value="1"/>
</dbReference>